<dbReference type="GO" id="GO:0005047">
    <property type="term" value="F:signal recognition particle binding"/>
    <property type="evidence" value="ECO:0007669"/>
    <property type="project" value="InterPro"/>
</dbReference>
<dbReference type="CDD" id="cd15481">
    <property type="entry name" value="SRP68-RBD"/>
    <property type="match status" value="1"/>
</dbReference>
<evidence type="ECO:0000256" key="8">
    <source>
        <dbReference type="ARBA" id="ARBA00023274"/>
    </source>
</evidence>
<keyword evidence="4" id="KW-0963">Cytoplasm</keyword>
<dbReference type="EMBL" id="JANBOH010000498">
    <property type="protein sequence ID" value="KAJ1642058.1"/>
    <property type="molecule type" value="Genomic_DNA"/>
</dbReference>
<evidence type="ECO:0000256" key="1">
    <source>
        <dbReference type="ARBA" id="ARBA00004496"/>
    </source>
</evidence>
<dbReference type="InterPro" id="IPR026258">
    <property type="entry name" value="SRP68"/>
</dbReference>
<evidence type="ECO:0000256" key="6">
    <source>
        <dbReference type="ARBA" id="ARBA00023135"/>
    </source>
</evidence>
<keyword evidence="5" id="KW-0694">RNA-binding</keyword>
<comment type="subcellular location">
    <subcellularLocation>
        <location evidence="1">Cytoplasm</location>
    </subcellularLocation>
    <subcellularLocation>
        <location evidence="2">Nucleus</location>
        <location evidence="2">Nucleolus</location>
    </subcellularLocation>
</comment>
<dbReference type="GO" id="GO:0030942">
    <property type="term" value="F:endoplasmic reticulum signal peptide binding"/>
    <property type="evidence" value="ECO:0007669"/>
    <property type="project" value="InterPro"/>
</dbReference>
<name>A0A9W7XF96_9FUNG</name>
<keyword evidence="6" id="KW-0733">Signal recognition particle</keyword>
<dbReference type="InterPro" id="IPR038253">
    <property type="entry name" value="SRP68_N_sf"/>
</dbReference>
<dbReference type="AlphaFoldDB" id="A0A9W7XF96"/>
<dbReference type="GO" id="GO:0005730">
    <property type="term" value="C:nucleolus"/>
    <property type="evidence" value="ECO:0007669"/>
    <property type="project" value="UniProtKB-SubCell"/>
</dbReference>
<gene>
    <name evidence="10" type="primary">SRP68</name>
    <name evidence="10" type="ORF">LPJ64_006056</name>
</gene>
<evidence type="ECO:0000256" key="3">
    <source>
        <dbReference type="ARBA" id="ARBA00009352"/>
    </source>
</evidence>
<protein>
    <recommendedName>
        <fullName evidence="9">Signal recognition particle subunit SRP68</fullName>
    </recommendedName>
</protein>
<dbReference type="Proteomes" id="UP001145021">
    <property type="component" value="Unassembled WGS sequence"/>
</dbReference>
<keyword evidence="8" id="KW-0687">Ribonucleoprotein</keyword>
<reference evidence="10" key="1">
    <citation type="submission" date="2022-07" db="EMBL/GenBank/DDBJ databases">
        <title>Phylogenomic reconstructions and comparative analyses of Kickxellomycotina fungi.</title>
        <authorList>
            <person name="Reynolds N.K."/>
            <person name="Stajich J.E."/>
            <person name="Barry K."/>
            <person name="Grigoriev I.V."/>
            <person name="Crous P."/>
            <person name="Smith M.E."/>
        </authorList>
    </citation>
    <scope>NUCLEOTIDE SEQUENCE</scope>
    <source>
        <strain evidence="10">NBRC 105413</strain>
    </source>
</reference>
<comment type="caution">
    <text evidence="10">The sequence shown here is derived from an EMBL/GenBank/DDBJ whole genome shotgun (WGS) entry which is preliminary data.</text>
</comment>
<evidence type="ECO:0000256" key="7">
    <source>
        <dbReference type="ARBA" id="ARBA00023242"/>
    </source>
</evidence>
<evidence type="ECO:0000256" key="2">
    <source>
        <dbReference type="ARBA" id="ARBA00004604"/>
    </source>
</evidence>
<dbReference type="PANTHER" id="PTHR12860:SF0">
    <property type="entry name" value="SIGNAL RECOGNITION PARTICLE SUBUNIT SRP68"/>
    <property type="match status" value="1"/>
</dbReference>
<proteinExistence type="inferred from homology"/>
<keyword evidence="7" id="KW-0539">Nucleus</keyword>
<dbReference type="GO" id="GO:0006614">
    <property type="term" value="P:SRP-dependent cotranslational protein targeting to membrane"/>
    <property type="evidence" value="ECO:0007669"/>
    <property type="project" value="InterPro"/>
</dbReference>
<evidence type="ECO:0000256" key="9">
    <source>
        <dbReference type="ARBA" id="ARBA00029498"/>
    </source>
</evidence>
<dbReference type="PANTHER" id="PTHR12860">
    <property type="entry name" value="SIGNAL RECOGNITION PARTICLE 68 KDA PROTEIN"/>
    <property type="match status" value="1"/>
</dbReference>
<evidence type="ECO:0000256" key="5">
    <source>
        <dbReference type="ARBA" id="ARBA00022884"/>
    </source>
</evidence>
<dbReference type="Gene3D" id="1.10.3450.40">
    <property type="entry name" value="Signal recognition particle, SRP68 subunit, RNA-binding domain"/>
    <property type="match status" value="1"/>
</dbReference>
<organism evidence="10 11">
    <name type="scientific">Coemansia asiatica</name>
    <dbReference type="NCBI Taxonomy" id="1052880"/>
    <lineage>
        <taxon>Eukaryota</taxon>
        <taxon>Fungi</taxon>
        <taxon>Fungi incertae sedis</taxon>
        <taxon>Zoopagomycota</taxon>
        <taxon>Kickxellomycotina</taxon>
        <taxon>Kickxellomycetes</taxon>
        <taxon>Kickxellales</taxon>
        <taxon>Kickxellaceae</taxon>
        <taxon>Coemansia</taxon>
    </lineage>
</organism>
<dbReference type="GO" id="GO:0005786">
    <property type="term" value="C:signal recognition particle, endoplasmic reticulum targeting"/>
    <property type="evidence" value="ECO:0007669"/>
    <property type="project" value="UniProtKB-KW"/>
</dbReference>
<sequence>MQSRNMSQTASKAQGGSQKEINFDVFSYVHDSRQTYGLRAQEYTRYRRYCANHLRTVRKSAKMIQGTSKAYCKKEVTAEVASTPEHIEILILDAERAWAYAMDLRELYSRTEEPRQRYHLIRRLRAACKAGEQLAAVADSVCDKCTSLACYAYWLQIQAQLYFELEEWQKALDCAVFCCVISKQLGATGSSQKQALAYAVIETLDPIIRLAAYQVRMEGAQQLQPSAIATQWYTHHMKNDPDRVASVIARFSSVEASLSIVGSASDGQPADDEQEDSSLENCLQWRGGKVKFTSSMLSSLIENSETLLSQAIDNKALSETNASDTLVKDTSDSFKKIGKVARSCVADASAASAKVGSAATDRLFSAYLLVELYSVCTLHAISAGKHVQQADKIAADLGIAPGDIGSSFGKASRVGEMWFTSEAETASASASSQEKPVDKKPAFDQLAQGTQMVLLYDMARKSIEQLGSACSKILARVSPSIGGSVYAQQIVEEISTAALYYSCIRDYYSAALHAQPQHQRYLDSLVLLDRLREDALPRAAKAIAEAESKQVSARPRESAADKVWAQMTTFSSEDVAQLARSVSKAISAVHKLCVATGDSNNKQLNTKSKNANKADTKKEWFSEPIAQPAMVPNMLASDGSQKASISNRPRTVPHLVDLQNAEFMAVPIKPLFYDLAGPGIDFDMTAIEAKAGEPVSSNSNSSSKLGSIIGSLWGR</sequence>
<evidence type="ECO:0000313" key="11">
    <source>
        <dbReference type="Proteomes" id="UP001145021"/>
    </source>
</evidence>
<keyword evidence="11" id="KW-1185">Reference proteome</keyword>
<dbReference type="InterPro" id="IPR034652">
    <property type="entry name" value="SRP68-RBD"/>
</dbReference>
<accession>A0A9W7XF96</accession>
<dbReference type="Pfam" id="PF16969">
    <property type="entry name" value="SRP68"/>
    <property type="match status" value="2"/>
</dbReference>
<comment type="similarity">
    <text evidence="3">Belongs to the SRP68 family.</text>
</comment>
<evidence type="ECO:0000313" key="10">
    <source>
        <dbReference type="EMBL" id="KAJ1642058.1"/>
    </source>
</evidence>
<dbReference type="GO" id="GO:0008312">
    <property type="term" value="F:7S RNA binding"/>
    <property type="evidence" value="ECO:0007669"/>
    <property type="project" value="InterPro"/>
</dbReference>
<evidence type="ECO:0000256" key="4">
    <source>
        <dbReference type="ARBA" id="ARBA00022490"/>
    </source>
</evidence>